<keyword evidence="1" id="KW-1133">Transmembrane helix</keyword>
<dbReference type="GeneID" id="101515480"/>
<dbReference type="AlphaFoldDB" id="A0A3Q7XWK6"/>
<feature type="transmembrane region" description="Helical" evidence="1">
    <location>
        <begin position="112"/>
        <end position="132"/>
    </location>
</feature>
<feature type="transmembrane region" description="Helical" evidence="1">
    <location>
        <begin position="47"/>
        <end position="68"/>
    </location>
</feature>
<gene>
    <name evidence="3" type="primary">LOC101515480</name>
</gene>
<name>A0A3Q7XWK6_CICAR</name>
<dbReference type="PANTHER" id="PTHR31134:SF1">
    <property type="entry name" value="TRANSMEMBRANE PROTEIN 128"/>
    <property type="match status" value="1"/>
</dbReference>
<sequence length="172" mass="19916">MSGGTPVGAGGFMRQRHSQGYASSGDDLEDDACSRQRHFLAPSPPRWTWIEMLENFLWLASAVFILYYGDQHSNLIYLVCHDDRIRSVLAWSVRRFDEKWGLKKWEITSITVLPFATVFGIISFCLFSFALWPIWSFLTIPLLFTLFMACMVVIPYLIFGTLRPQYDELRTD</sequence>
<dbReference type="InterPro" id="IPR033579">
    <property type="entry name" value="TMEM128"/>
</dbReference>
<proteinExistence type="predicted"/>
<reference evidence="2" key="1">
    <citation type="journal article" date="2013" name="Nat. Biotechnol.">
        <title>Draft genome sequence of chickpea (Cicer arietinum) provides a resource for trait improvement.</title>
        <authorList>
            <person name="Varshney R.K."/>
            <person name="Song C."/>
            <person name="Saxena R.K."/>
            <person name="Azam S."/>
            <person name="Yu S."/>
            <person name="Sharpe A.G."/>
            <person name="Cannon S."/>
            <person name="Baek J."/>
            <person name="Rosen B.D."/>
            <person name="Tar'an B."/>
            <person name="Millan T."/>
            <person name="Zhang X."/>
            <person name="Ramsay L.D."/>
            <person name="Iwata A."/>
            <person name="Wang Y."/>
            <person name="Nelson W."/>
            <person name="Farmer A.D."/>
            <person name="Gaur P.M."/>
            <person name="Soderlund C."/>
            <person name="Penmetsa R.V."/>
            <person name="Xu C."/>
            <person name="Bharti A.K."/>
            <person name="He W."/>
            <person name="Winter P."/>
            <person name="Zhao S."/>
            <person name="Hane J.K."/>
            <person name="Carrasquilla-Garcia N."/>
            <person name="Condie J.A."/>
            <person name="Upadhyaya H.D."/>
            <person name="Luo M.C."/>
            <person name="Thudi M."/>
            <person name="Gowda C.L."/>
            <person name="Singh N.P."/>
            <person name="Lichtenzveig J."/>
            <person name="Gali K.K."/>
            <person name="Rubio J."/>
            <person name="Nadarajan N."/>
            <person name="Dolezel J."/>
            <person name="Bansal K.C."/>
            <person name="Xu X."/>
            <person name="Edwards D."/>
            <person name="Zhang G."/>
            <person name="Kahl G."/>
            <person name="Gil J."/>
            <person name="Singh K.B."/>
            <person name="Datta S.K."/>
            <person name="Jackson S.A."/>
            <person name="Wang J."/>
            <person name="Cook D.R."/>
        </authorList>
    </citation>
    <scope>NUCLEOTIDE SEQUENCE [LARGE SCALE GENOMIC DNA]</scope>
    <source>
        <strain evidence="2">cv. CDC Frontier</strain>
    </source>
</reference>
<reference evidence="3" key="2">
    <citation type="submission" date="2025-08" db="UniProtKB">
        <authorList>
            <consortium name="RefSeq"/>
        </authorList>
    </citation>
    <scope>IDENTIFICATION</scope>
    <source>
        <tissue evidence="3">Etiolated seedlings</tissue>
    </source>
</reference>
<protein>
    <submittedName>
        <fullName evidence="3">Transmembrane protein 128 isoform X2</fullName>
    </submittedName>
</protein>
<evidence type="ECO:0000313" key="3">
    <source>
        <dbReference type="RefSeq" id="XP_027192958.1"/>
    </source>
</evidence>
<dbReference type="Proteomes" id="UP000087171">
    <property type="component" value="Chromosome Ca7"/>
</dbReference>
<keyword evidence="2" id="KW-1185">Reference proteome</keyword>
<dbReference type="PANTHER" id="PTHR31134">
    <property type="entry name" value="TRANSMEMBRANE PROTEIN 128"/>
    <property type="match status" value="1"/>
</dbReference>
<accession>A0A3Q7XWK6</accession>
<keyword evidence="1 3" id="KW-0812">Transmembrane</keyword>
<evidence type="ECO:0000256" key="1">
    <source>
        <dbReference type="SAM" id="Phobius"/>
    </source>
</evidence>
<dbReference type="Pfam" id="PF20479">
    <property type="entry name" value="TMEM128"/>
    <property type="match status" value="2"/>
</dbReference>
<evidence type="ECO:0000313" key="2">
    <source>
        <dbReference type="Proteomes" id="UP000087171"/>
    </source>
</evidence>
<dbReference type="RefSeq" id="XP_027192958.1">
    <property type="nucleotide sequence ID" value="XM_027337157.1"/>
</dbReference>
<organism evidence="2 3">
    <name type="scientific">Cicer arietinum</name>
    <name type="common">Chickpea</name>
    <name type="synonym">Garbanzo</name>
    <dbReference type="NCBI Taxonomy" id="3827"/>
    <lineage>
        <taxon>Eukaryota</taxon>
        <taxon>Viridiplantae</taxon>
        <taxon>Streptophyta</taxon>
        <taxon>Embryophyta</taxon>
        <taxon>Tracheophyta</taxon>
        <taxon>Spermatophyta</taxon>
        <taxon>Magnoliopsida</taxon>
        <taxon>eudicotyledons</taxon>
        <taxon>Gunneridae</taxon>
        <taxon>Pentapetalae</taxon>
        <taxon>rosids</taxon>
        <taxon>fabids</taxon>
        <taxon>Fabales</taxon>
        <taxon>Fabaceae</taxon>
        <taxon>Papilionoideae</taxon>
        <taxon>50 kb inversion clade</taxon>
        <taxon>NPAAA clade</taxon>
        <taxon>Hologalegina</taxon>
        <taxon>IRL clade</taxon>
        <taxon>Cicereae</taxon>
        <taxon>Cicer</taxon>
    </lineage>
</organism>
<feature type="transmembrane region" description="Helical" evidence="1">
    <location>
        <begin position="138"/>
        <end position="159"/>
    </location>
</feature>
<keyword evidence="1" id="KW-0472">Membrane</keyword>